<gene>
    <name evidence="2" type="primary">PARPA_10421.1 scaffold 40485</name>
</gene>
<dbReference type="STRING" id="35722.A0A0B7NKV7"/>
<name>A0A0B7NKV7_9FUNG</name>
<feature type="region of interest" description="Disordered" evidence="1">
    <location>
        <begin position="153"/>
        <end position="185"/>
    </location>
</feature>
<feature type="region of interest" description="Disordered" evidence="1">
    <location>
        <begin position="1"/>
        <end position="107"/>
    </location>
</feature>
<accession>A0A0B7NKV7</accession>
<reference evidence="2 3" key="1">
    <citation type="submission" date="2014-09" db="EMBL/GenBank/DDBJ databases">
        <authorList>
            <person name="Ellenberger Sabrina"/>
        </authorList>
    </citation>
    <scope>NUCLEOTIDE SEQUENCE [LARGE SCALE GENOMIC DNA]</scope>
    <source>
        <strain evidence="2 3">CBS 412.66</strain>
    </source>
</reference>
<keyword evidence="3" id="KW-1185">Reference proteome</keyword>
<dbReference type="AlphaFoldDB" id="A0A0B7NKV7"/>
<feature type="compositionally biased region" description="Low complexity" evidence="1">
    <location>
        <begin position="156"/>
        <end position="170"/>
    </location>
</feature>
<evidence type="ECO:0000313" key="2">
    <source>
        <dbReference type="EMBL" id="CEP16175.1"/>
    </source>
</evidence>
<dbReference type="EMBL" id="LN732886">
    <property type="protein sequence ID" value="CEP16175.1"/>
    <property type="molecule type" value="Genomic_DNA"/>
</dbReference>
<proteinExistence type="predicted"/>
<protein>
    <submittedName>
        <fullName evidence="2">Uncharacterized protein</fullName>
    </submittedName>
</protein>
<feature type="compositionally biased region" description="Polar residues" evidence="1">
    <location>
        <begin position="42"/>
        <end position="55"/>
    </location>
</feature>
<evidence type="ECO:0000313" key="3">
    <source>
        <dbReference type="Proteomes" id="UP000054107"/>
    </source>
</evidence>
<feature type="compositionally biased region" description="Polar residues" evidence="1">
    <location>
        <begin position="94"/>
        <end position="107"/>
    </location>
</feature>
<dbReference type="OrthoDB" id="2206543at2759"/>
<organism evidence="2 3">
    <name type="scientific">Parasitella parasitica</name>
    <dbReference type="NCBI Taxonomy" id="35722"/>
    <lineage>
        <taxon>Eukaryota</taxon>
        <taxon>Fungi</taxon>
        <taxon>Fungi incertae sedis</taxon>
        <taxon>Mucoromycota</taxon>
        <taxon>Mucoromycotina</taxon>
        <taxon>Mucoromycetes</taxon>
        <taxon>Mucorales</taxon>
        <taxon>Mucorineae</taxon>
        <taxon>Mucoraceae</taxon>
        <taxon>Parasitella</taxon>
    </lineage>
</organism>
<evidence type="ECO:0000256" key="1">
    <source>
        <dbReference type="SAM" id="MobiDB-lite"/>
    </source>
</evidence>
<dbReference type="Proteomes" id="UP000054107">
    <property type="component" value="Unassembled WGS sequence"/>
</dbReference>
<sequence>MKFDLTACSQKTSTSSKIKTNLQNNNNPPTTAGPSHKPAPVITSSSRLTPSNKASLKSRPTKLPVASKKRRFSTLKTTTVPVRSSPRLHPPSVDQHSSMISQPTDSQSIAVMPTSPPVPAAPIAADSLIQDLLQRNKELQLTLDNANRRIAELEASAKTSAPPTSSTSTAPAPPALEQLGGTSES</sequence>
<feature type="compositionally biased region" description="Low complexity" evidence="1">
    <location>
        <begin position="11"/>
        <end position="30"/>
    </location>
</feature>